<dbReference type="InterPro" id="IPR027417">
    <property type="entry name" value="P-loop_NTPase"/>
</dbReference>
<keyword evidence="2" id="KW-0067">ATP-binding</keyword>
<dbReference type="InterPro" id="IPR000792">
    <property type="entry name" value="Tscrpt_reg_LuxR_C"/>
</dbReference>
<dbReference type="Pfam" id="PF00196">
    <property type="entry name" value="GerE"/>
    <property type="match status" value="1"/>
</dbReference>
<dbReference type="InterPro" id="IPR011990">
    <property type="entry name" value="TPR-like_helical_dom_sf"/>
</dbReference>
<evidence type="ECO:0000259" key="3">
    <source>
        <dbReference type="PROSITE" id="PS50043"/>
    </source>
</evidence>
<organism evidence="4 5">
    <name type="scientific">Microvirga arabica</name>
    <dbReference type="NCBI Taxonomy" id="1128671"/>
    <lineage>
        <taxon>Bacteria</taxon>
        <taxon>Pseudomonadati</taxon>
        <taxon>Pseudomonadota</taxon>
        <taxon>Alphaproteobacteria</taxon>
        <taxon>Hyphomicrobiales</taxon>
        <taxon>Methylobacteriaceae</taxon>
        <taxon>Microvirga</taxon>
    </lineage>
</organism>
<sequence>MQLLERQASLEVLQQSARDLRAGQGRVVLVSGEAGLGKTSLLESFASTHRGRERVLWGRCDPLFTPSPLAPFQEIAAQMGGRLSALPDDQAGSTVVFSRLLQELHRAGPAIYVIEDLHWADEATLDAIKFLGRRIQAVEALLIVSYRDDELDQNHSLRNLLAVLATCRTVRRVPLAPLSVESVRQLIQQERFDPEIVHRKTGGNPFLVTELLVSGEADRVPPTVRDIVLQRAARLPKAARNVLEVAAVIGPRSDARLLRRIVGDDADLTDACMGVGLLRAEGETLVLRHELTRQAVLESIAPPRRAVLHSQVLEALLELGTASASLLAHHAEAAGDAEAVRTHAPIAAKLARSVGSHREAADQLARALRYTGSNRPEERANLLEALAEECALLDRQGDAADTRRQAVHLWRELDNPRKEGSNLAALAWPLVRSGLNAEADVCSLRAIAILERLGPSRELAAALRMQAHLRMLDRDKDSAMAWGRKAIAMAEAVGDLETLASAHLAVGAAMLVTDDLRGRTYLNRCISLAREHGFDGLVALAYLNIGSSYGEQYRFTEAERILKVGMAYAFERDLDHALHYIQAWLALTYLYQGRWTDAADLALEVLQAPELAVVSRIMALVALGRVRARRGDPGVWPALDEALDLAQRTGTLQRLAPVRAARAEAAWLGGSPERARTEAEAVWDLALAHRHPWHVGEFAFWRRRAGSEVRSPSWIARPFLLELDGDWQDAATAWAERACPYERARSLAEGDEVACREALTLFDRLGASPAAAALRQRLRSEGIGRVPRGPRAATRSNLLGLTPRQAEILLLLREGLTNAAIARRLHISTKTVDHHVSAVLAKLGVSSRLEVAKLEASPQPTILGGVAKYGDIGRPE</sequence>
<dbReference type="RefSeq" id="WP_377031055.1">
    <property type="nucleotide sequence ID" value="NZ_JBHOMY010000100.1"/>
</dbReference>
<dbReference type="SUPFAM" id="SSF52540">
    <property type="entry name" value="P-loop containing nucleoside triphosphate hydrolases"/>
    <property type="match status" value="1"/>
</dbReference>
<dbReference type="SMART" id="SM00421">
    <property type="entry name" value="HTH_LUXR"/>
    <property type="match status" value="1"/>
</dbReference>
<dbReference type="PRINTS" id="PR00038">
    <property type="entry name" value="HTHLUXR"/>
</dbReference>
<comment type="caution">
    <text evidence="4">The sequence shown here is derived from an EMBL/GenBank/DDBJ whole genome shotgun (WGS) entry which is preliminary data.</text>
</comment>
<dbReference type="Pfam" id="PF13191">
    <property type="entry name" value="AAA_16"/>
    <property type="match status" value="1"/>
</dbReference>
<proteinExistence type="predicted"/>
<evidence type="ECO:0000256" key="1">
    <source>
        <dbReference type="ARBA" id="ARBA00022741"/>
    </source>
</evidence>
<dbReference type="SUPFAM" id="SSF46894">
    <property type="entry name" value="C-terminal effector domain of the bipartite response regulators"/>
    <property type="match status" value="1"/>
</dbReference>
<keyword evidence="5" id="KW-1185">Reference proteome</keyword>
<dbReference type="PANTHER" id="PTHR16305">
    <property type="entry name" value="TESTICULAR SOLUBLE ADENYLYL CYCLASE"/>
    <property type="match status" value="1"/>
</dbReference>
<evidence type="ECO:0000256" key="2">
    <source>
        <dbReference type="ARBA" id="ARBA00022840"/>
    </source>
</evidence>
<dbReference type="PROSITE" id="PS50043">
    <property type="entry name" value="HTH_LUXR_2"/>
    <property type="match status" value="1"/>
</dbReference>
<dbReference type="SUPFAM" id="SSF48452">
    <property type="entry name" value="TPR-like"/>
    <property type="match status" value="2"/>
</dbReference>
<dbReference type="EMBL" id="JBHOMY010000100">
    <property type="protein sequence ID" value="MFC1459383.1"/>
    <property type="molecule type" value="Genomic_DNA"/>
</dbReference>
<evidence type="ECO:0000313" key="4">
    <source>
        <dbReference type="EMBL" id="MFC1459383.1"/>
    </source>
</evidence>
<dbReference type="Gene3D" id="3.40.50.300">
    <property type="entry name" value="P-loop containing nucleotide triphosphate hydrolases"/>
    <property type="match status" value="1"/>
</dbReference>
<dbReference type="Gene3D" id="1.25.40.10">
    <property type="entry name" value="Tetratricopeptide repeat domain"/>
    <property type="match status" value="2"/>
</dbReference>
<reference evidence="4 5" key="1">
    <citation type="submission" date="2024-09" db="EMBL/GenBank/DDBJ databases">
        <title>Nodulacao em especies de Leguminosae Basais da Amazonia e Caracterizacao dos Rizobios e Bacterias Associadas aos Nodulos.</title>
        <authorList>
            <person name="Jambeiro I.C.A."/>
            <person name="Lopes I.S."/>
            <person name="Aguiar E.R.G.R."/>
            <person name="Santos A.F.J."/>
            <person name="Dos Santos J.M.F."/>
            <person name="Gross E."/>
        </authorList>
    </citation>
    <scope>NUCLEOTIDE SEQUENCE [LARGE SCALE GENOMIC DNA]</scope>
    <source>
        <strain evidence="4 5">BRUESC1165</strain>
    </source>
</reference>
<dbReference type="InterPro" id="IPR036388">
    <property type="entry name" value="WH-like_DNA-bd_sf"/>
</dbReference>
<dbReference type="InterPro" id="IPR016032">
    <property type="entry name" value="Sig_transdc_resp-reg_C-effctor"/>
</dbReference>
<feature type="domain" description="HTH luxR-type" evidence="3">
    <location>
        <begin position="794"/>
        <end position="859"/>
    </location>
</feature>
<protein>
    <submittedName>
        <fullName evidence="4">AAA family ATPase</fullName>
    </submittedName>
</protein>
<keyword evidence="1" id="KW-0547">Nucleotide-binding</keyword>
<dbReference type="PANTHER" id="PTHR16305:SF35">
    <property type="entry name" value="TRANSCRIPTIONAL ACTIVATOR DOMAIN"/>
    <property type="match status" value="1"/>
</dbReference>
<dbReference type="CDD" id="cd06170">
    <property type="entry name" value="LuxR_C_like"/>
    <property type="match status" value="1"/>
</dbReference>
<dbReference type="PROSITE" id="PS00622">
    <property type="entry name" value="HTH_LUXR_1"/>
    <property type="match status" value="1"/>
</dbReference>
<evidence type="ECO:0000313" key="5">
    <source>
        <dbReference type="Proteomes" id="UP001593940"/>
    </source>
</evidence>
<dbReference type="Proteomes" id="UP001593940">
    <property type="component" value="Unassembled WGS sequence"/>
</dbReference>
<name>A0ABV6YDQ1_9HYPH</name>
<dbReference type="InterPro" id="IPR041664">
    <property type="entry name" value="AAA_16"/>
</dbReference>
<gene>
    <name evidence="4" type="ORF">ACETIH_22315</name>
</gene>
<accession>A0ABV6YDQ1</accession>
<dbReference type="Gene3D" id="1.10.10.10">
    <property type="entry name" value="Winged helix-like DNA-binding domain superfamily/Winged helix DNA-binding domain"/>
    <property type="match status" value="1"/>
</dbReference>